<dbReference type="Gene3D" id="1.20.1280.50">
    <property type="match status" value="1"/>
</dbReference>
<evidence type="ECO:0000313" key="2">
    <source>
        <dbReference type="EMBL" id="KAJ7078141.1"/>
    </source>
</evidence>
<dbReference type="AlphaFoldDB" id="A0AAD6TSW2"/>
<protein>
    <recommendedName>
        <fullName evidence="4">F-box domain-containing protein</fullName>
    </recommendedName>
</protein>
<organism evidence="2 3">
    <name type="scientific">Mycena belliarum</name>
    <dbReference type="NCBI Taxonomy" id="1033014"/>
    <lineage>
        <taxon>Eukaryota</taxon>
        <taxon>Fungi</taxon>
        <taxon>Dikarya</taxon>
        <taxon>Basidiomycota</taxon>
        <taxon>Agaricomycotina</taxon>
        <taxon>Agaricomycetes</taxon>
        <taxon>Agaricomycetidae</taxon>
        <taxon>Agaricales</taxon>
        <taxon>Marasmiineae</taxon>
        <taxon>Mycenaceae</taxon>
        <taxon>Mycena</taxon>
    </lineage>
</organism>
<gene>
    <name evidence="2" type="ORF">B0H15DRAFT_860691</name>
</gene>
<keyword evidence="3" id="KW-1185">Reference proteome</keyword>
<accession>A0AAD6TSW2</accession>
<keyword evidence="1" id="KW-0175">Coiled coil</keyword>
<reference evidence="2" key="1">
    <citation type="submission" date="2023-03" db="EMBL/GenBank/DDBJ databases">
        <title>Massive genome expansion in bonnet fungi (Mycena s.s.) driven by repeated elements and novel gene families across ecological guilds.</title>
        <authorList>
            <consortium name="Lawrence Berkeley National Laboratory"/>
            <person name="Harder C.B."/>
            <person name="Miyauchi S."/>
            <person name="Viragh M."/>
            <person name="Kuo A."/>
            <person name="Thoen E."/>
            <person name="Andreopoulos B."/>
            <person name="Lu D."/>
            <person name="Skrede I."/>
            <person name="Drula E."/>
            <person name="Henrissat B."/>
            <person name="Morin E."/>
            <person name="Kohler A."/>
            <person name="Barry K."/>
            <person name="LaButti K."/>
            <person name="Morin E."/>
            <person name="Salamov A."/>
            <person name="Lipzen A."/>
            <person name="Mereny Z."/>
            <person name="Hegedus B."/>
            <person name="Baldrian P."/>
            <person name="Stursova M."/>
            <person name="Weitz H."/>
            <person name="Taylor A."/>
            <person name="Grigoriev I.V."/>
            <person name="Nagy L.G."/>
            <person name="Martin F."/>
            <person name="Kauserud H."/>
        </authorList>
    </citation>
    <scope>NUCLEOTIDE SEQUENCE</scope>
    <source>
        <strain evidence="2">CBHHK173m</strain>
    </source>
</reference>
<dbReference type="SUPFAM" id="SSF52047">
    <property type="entry name" value="RNI-like"/>
    <property type="match status" value="1"/>
</dbReference>
<evidence type="ECO:0008006" key="4">
    <source>
        <dbReference type="Google" id="ProtNLM"/>
    </source>
</evidence>
<dbReference type="InterPro" id="IPR032675">
    <property type="entry name" value="LRR_dom_sf"/>
</dbReference>
<feature type="coiled-coil region" evidence="1">
    <location>
        <begin position="18"/>
        <end position="52"/>
    </location>
</feature>
<dbReference type="Proteomes" id="UP001222325">
    <property type="component" value="Unassembled WGS sequence"/>
</dbReference>
<proteinExistence type="predicted"/>
<dbReference type="Gene3D" id="3.80.10.10">
    <property type="entry name" value="Ribonuclease Inhibitor"/>
    <property type="match status" value="1"/>
</dbReference>
<comment type="caution">
    <text evidence="2">The sequence shown here is derived from an EMBL/GenBank/DDBJ whole genome shotgun (WGS) entry which is preliminary data.</text>
</comment>
<evidence type="ECO:0000256" key="1">
    <source>
        <dbReference type="SAM" id="Coils"/>
    </source>
</evidence>
<name>A0AAD6TSW2_9AGAR</name>
<dbReference type="EMBL" id="JARJCN010000068">
    <property type="protein sequence ID" value="KAJ7078141.1"/>
    <property type="molecule type" value="Genomic_DNA"/>
</dbReference>
<evidence type="ECO:0000313" key="3">
    <source>
        <dbReference type="Proteomes" id="UP001222325"/>
    </source>
</evidence>
<sequence length="440" mass="49828">MYGAPAYYGGAAPPMHTAAQLRAHLTDIERDMADVERRMAEEMARLRNKKEAILQSLAAIVYPVLTLPPEIISEIFLHYVHGRPSGHPPRLTRICSSWRAIAISTPGLWNRLHAESENWDAQKLSRRFQMWLPRAGGLPHLLAPLSSLKTLKLELEGFFDGPITAFLDAPMLRDVSLIGSGLTLTRVLLPWTQLTAIKLSRHCVDEALAILAQTSSLERLSFSLQPWVPDAPAQPPVTLPYLRRLVLYDDDITLLDRLTLPALEQLEVYEMSEAYSVLLEAFFERSQCAIRSLTLIQASFTDAFECFWSLPSIIELNLHLCEWSREELNYLFKRIFPDEKLRGLETLQIKQSEFDIDLRVMTMTVARRWCGVEGTAKLNTLRLSVDHSGGAHNTVRAAPVTFPEWEAQGLDIETTNLPEWTTEDINAYLVSTVAFFCRSL</sequence>